<feature type="compositionally biased region" description="Basic and acidic residues" evidence="2">
    <location>
        <begin position="352"/>
        <end position="383"/>
    </location>
</feature>
<keyword evidence="4" id="KW-1185">Reference proteome</keyword>
<feature type="compositionally biased region" description="Acidic residues" evidence="2">
    <location>
        <begin position="421"/>
        <end position="431"/>
    </location>
</feature>
<accession>A0A0V1PT38</accession>
<proteinExistence type="predicted"/>
<name>A0A0V1PT38_9ASCO</name>
<feature type="compositionally biased region" description="Basic and acidic residues" evidence="2">
    <location>
        <begin position="391"/>
        <end position="420"/>
    </location>
</feature>
<feature type="region of interest" description="Disordered" evidence="2">
    <location>
        <begin position="328"/>
        <end position="473"/>
    </location>
</feature>
<evidence type="ECO:0000313" key="4">
    <source>
        <dbReference type="Proteomes" id="UP000054251"/>
    </source>
</evidence>
<dbReference type="OrthoDB" id="4095869at2759"/>
<dbReference type="Proteomes" id="UP000054251">
    <property type="component" value="Unassembled WGS sequence"/>
</dbReference>
<dbReference type="GeneID" id="26841836"/>
<evidence type="ECO:0000313" key="3">
    <source>
        <dbReference type="EMBL" id="KRZ99415.1"/>
    </source>
</evidence>
<gene>
    <name evidence="3" type="ORF">AC631_04827</name>
</gene>
<sequence length="473" mass="54335">MTEKHNGEEDINNIKLQELLDIIFKEVSVPERTTDHTPEYPESLLQQTQKANKYYNSFQGLTKQFIDESNVRSDVVRWSKSVIQVTLKSIVDNWQTVDVQGTAKSTEAENNDEHRNLMQSTANTLFSWSSGDSYIESRKRELQFRNSQLMTNNGSVQDKKDSLVTDKEIDTNHDKLKKKLYLELPKESITNKLNRIVDRESNKFIHKRIQLIKAHHSEQISKEIHERKRKDHERHLDKLKQKEEEYDRALQAATSEQGKQNGFFGSLFGFNAGSINNSHSIDLQPEIENPSPNRNLTSSPSNKNKKFSFLPTSGLSLWGNITSVNKGTKAANTKSDIKNPVSDDLDIDVDENIPHEASTDEPGESKEETMIKREDKKEQDDSNKIQLKNNLETKEQLKKLEETTTHKNEDDYEIEGKTDQEQEGDEDEFEEYNSSLPNLSMVQEPIKPIITGTKTSTRSTSHIEVDNDNLLEL</sequence>
<keyword evidence="1" id="KW-0175">Coiled coil</keyword>
<evidence type="ECO:0000256" key="2">
    <source>
        <dbReference type="SAM" id="MobiDB-lite"/>
    </source>
</evidence>
<comment type="caution">
    <text evidence="3">The sequence shown here is derived from an EMBL/GenBank/DDBJ whole genome shotgun (WGS) entry which is preliminary data.</text>
</comment>
<reference evidence="3 4" key="1">
    <citation type="submission" date="2015-11" db="EMBL/GenBank/DDBJ databases">
        <title>The genome of Debaryomyces fabryi.</title>
        <authorList>
            <person name="Tafer H."/>
            <person name="Lopandic K."/>
        </authorList>
    </citation>
    <scope>NUCLEOTIDE SEQUENCE [LARGE SCALE GENOMIC DNA]</scope>
    <source>
        <strain evidence="3 4">CBS 789</strain>
    </source>
</reference>
<feature type="compositionally biased region" description="Polar residues" evidence="2">
    <location>
        <begin position="452"/>
        <end position="462"/>
    </location>
</feature>
<feature type="coiled-coil region" evidence="1">
    <location>
        <begin position="222"/>
        <end position="259"/>
    </location>
</feature>
<evidence type="ECO:0000256" key="1">
    <source>
        <dbReference type="SAM" id="Coils"/>
    </source>
</evidence>
<organism evidence="3 4">
    <name type="scientific">Debaryomyces fabryi</name>
    <dbReference type="NCBI Taxonomy" id="58627"/>
    <lineage>
        <taxon>Eukaryota</taxon>
        <taxon>Fungi</taxon>
        <taxon>Dikarya</taxon>
        <taxon>Ascomycota</taxon>
        <taxon>Saccharomycotina</taxon>
        <taxon>Pichiomycetes</taxon>
        <taxon>Debaryomycetaceae</taxon>
        <taxon>Debaryomyces</taxon>
    </lineage>
</organism>
<protein>
    <submittedName>
        <fullName evidence="3">Uncharacterized protein</fullName>
    </submittedName>
</protein>
<feature type="region of interest" description="Disordered" evidence="2">
    <location>
        <begin position="281"/>
        <end position="307"/>
    </location>
</feature>
<dbReference type="EMBL" id="LMYN01000145">
    <property type="protein sequence ID" value="KRZ99415.1"/>
    <property type="molecule type" value="Genomic_DNA"/>
</dbReference>
<dbReference type="AlphaFoldDB" id="A0A0V1PT38"/>
<feature type="compositionally biased region" description="Polar residues" evidence="2">
    <location>
        <begin position="432"/>
        <end position="441"/>
    </location>
</feature>
<dbReference type="RefSeq" id="XP_015465518.1">
    <property type="nucleotide sequence ID" value="XM_015613656.1"/>
</dbReference>